<reference evidence="7 8" key="1">
    <citation type="submission" date="2024-03" db="EMBL/GenBank/DDBJ databases">
        <authorList>
            <person name="Jo J.-H."/>
        </authorList>
    </citation>
    <scope>NUCLEOTIDE SEQUENCE [LARGE SCALE GENOMIC DNA]</scope>
    <source>
        <strain evidence="7 8">AS3R-12</strain>
    </source>
</reference>
<dbReference type="InterPro" id="IPR000917">
    <property type="entry name" value="Sulfatase_N"/>
</dbReference>
<accession>A0ABU8SA97</accession>
<feature type="chain" id="PRO_5046355838" evidence="5">
    <location>
        <begin position="27"/>
        <end position="549"/>
    </location>
</feature>
<organism evidence="7 8">
    <name type="scientific">Novosphingobium aquae</name>
    <dbReference type="NCBI Taxonomy" id="3133435"/>
    <lineage>
        <taxon>Bacteria</taxon>
        <taxon>Pseudomonadati</taxon>
        <taxon>Pseudomonadota</taxon>
        <taxon>Alphaproteobacteria</taxon>
        <taxon>Sphingomonadales</taxon>
        <taxon>Sphingomonadaceae</taxon>
        <taxon>Novosphingobium</taxon>
    </lineage>
</organism>
<protein>
    <submittedName>
        <fullName evidence="7">Sulfatase-like hydrolase/transferase</fullName>
    </submittedName>
</protein>
<evidence type="ECO:0000256" key="4">
    <source>
        <dbReference type="ARBA" id="ARBA00022837"/>
    </source>
</evidence>
<dbReference type="Pfam" id="PF00884">
    <property type="entry name" value="Sulfatase"/>
    <property type="match status" value="1"/>
</dbReference>
<dbReference type="EMBL" id="JBBHJY010000006">
    <property type="protein sequence ID" value="MEJ6010829.1"/>
    <property type="molecule type" value="Genomic_DNA"/>
</dbReference>
<gene>
    <name evidence="7" type="ORF">WG900_12975</name>
</gene>
<keyword evidence="4" id="KW-0106">Calcium</keyword>
<evidence type="ECO:0000256" key="2">
    <source>
        <dbReference type="ARBA" id="ARBA00022723"/>
    </source>
</evidence>
<dbReference type="Gene3D" id="3.30.1120.10">
    <property type="match status" value="1"/>
</dbReference>
<dbReference type="InterPro" id="IPR024607">
    <property type="entry name" value="Sulfatase_CS"/>
</dbReference>
<evidence type="ECO:0000313" key="7">
    <source>
        <dbReference type="EMBL" id="MEJ6010829.1"/>
    </source>
</evidence>
<dbReference type="PROSITE" id="PS00149">
    <property type="entry name" value="SULFATASE_2"/>
    <property type="match status" value="1"/>
</dbReference>
<evidence type="ECO:0000256" key="1">
    <source>
        <dbReference type="ARBA" id="ARBA00008779"/>
    </source>
</evidence>
<comment type="caution">
    <text evidence="7">The sequence shown here is derived from an EMBL/GenBank/DDBJ whole genome shotgun (WGS) entry which is preliminary data.</text>
</comment>
<keyword evidence="8" id="KW-1185">Reference proteome</keyword>
<evidence type="ECO:0000256" key="5">
    <source>
        <dbReference type="SAM" id="SignalP"/>
    </source>
</evidence>
<keyword evidence="2" id="KW-0479">Metal-binding</keyword>
<dbReference type="Proteomes" id="UP001379235">
    <property type="component" value="Unassembled WGS sequence"/>
</dbReference>
<feature type="signal peptide" evidence="5">
    <location>
        <begin position="1"/>
        <end position="26"/>
    </location>
</feature>
<dbReference type="InterPro" id="IPR017850">
    <property type="entry name" value="Alkaline_phosphatase_core_sf"/>
</dbReference>
<keyword evidence="3" id="KW-0378">Hydrolase</keyword>
<keyword evidence="5" id="KW-0732">Signal</keyword>
<proteinExistence type="inferred from homology"/>
<name>A0ABU8SA97_9SPHN</name>
<comment type="similarity">
    <text evidence="1">Belongs to the sulfatase family.</text>
</comment>
<dbReference type="PANTHER" id="PTHR42693:SF53">
    <property type="entry name" value="ENDO-4-O-SULFATASE"/>
    <property type="match status" value="1"/>
</dbReference>
<feature type="domain" description="Sulfatase N-terminal" evidence="6">
    <location>
        <begin position="53"/>
        <end position="452"/>
    </location>
</feature>
<dbReference type="SUPFAM" id="SSF53649">
    <property type="entry name" value="Alkaline phosphatase-like"/>
    <property type="match status" value="1"/>
</dbReference>
<evidence type="ECO:0000313" key="8">
    <source>
        <dbReference type="Proteomes" id="UP001379235"/>
    </source>
</evidence>
<evidence type="ECO:0000259" key="6">
    <source>
        <dbReference type="Pfam" id="PF00884"/>
    </source>
</evidence>
<sequence>MNLLKSALFSASALYALASLQGPANASPGRIQRVDSAETRPISPVDLKTRARPNILLVLADDMGYSDLGMFGSGIRTPNLDSLARRGLLFTQFYNEAKCTESRAALLSGRPSRAVLARAPLDSNVDSPLAPEIPTLAEALQAQGYDTYISGKWHLGERPDQWPDKRGFAHSFSLVTGASSYFEMRMREAQDDPAQSSFWPSKPFMIKDGARWPIPQSGFFMTDAIADTAREMISEHSRLDSGKPFFLYLAFTAPHFPLHAPAEDIARYKGKFDSGWSTWRDRRLTAMKTAKLLPPGTKLASMPASIPGWETIQDKGEWARRMEVFAAQLDRLDKNLGKVISELKATGQYDNTLILFLSDNGAASMSPEAMARDFGYVIPGAQIGSRESNTAYGEPWAAVSNTPLRSYKQSLYEGGMRTPMIAFWPEGLKRRGTTSVPGQINDLFPTLVSLAGGDSVPAATNGVNLAPLFSGRQVPSAERFWAYRAYRAVRLGQWKAVSPDNGKTWQLFNLANDAGENMDLAGSHPDRVRSMASDWMAWSLAAGKPYEKK</sequence>
<dbReference type="Gene3D" id="3.40.720.10">
    <property type="entry name" value="Alkaline Phosphatase, subunit A"/>
    <property type="match status" value="1"/>
</dbReference>
<evidence type="ECO:0000256" key="3">
    <source>
        <dbReference type="ARBA" id="ARBA00022801"/>
    </source>
</evidence>
<dbReference type="InterPro" id="IPR050738">
    <property type="entry name" value="Sulfatase"/>
</dbReference>
<dbReference type="PANTHER" id="PTHR42693">
    <property type="entry name" value="ARYLSULFATASE FAMILY MEMBER"/>
    <property type="match status" value="1"/>
</dbReference>